<keyword evidence="2" id="KW-0472">Membrane</keyword>
<reference evidence="3 4" key="1">
    <citation type="journal article" date="2013" name="Curr. Biol.">
        <title>The Genome of the Foraminiferan Reticulomyxa filosa.</title>
        <authorList>
            <person name="Glockner G."/>
            <person name="Hulsmann N."/>
            <person name="Schleicher M."/>
            <person name="Noegel A.A."/>
            <person name="Eichinger L."/>
            <person name="Gallinger C."/>
            <person name="Pawlowski J."/>
            <person name="Sierra R."/>
            <person name="Euteneuer U."/>
            <person name="Pillet L."/>
            <person name="Moustafa A."/>
            <person name="Platzer M."/>
            <person name="Groth M."/>
            <person name="Szafranski K."/>
            <person name="Schliwa M."/>
        </authorList>
    </citation>
    <scope>NUCLEOTIDE SEQUENCE [LARGE SCALE GENOMIC DNA]</scope>
</reference>
<evidence type="ECO:0000313" key="4">
    <source>
        <dbReference type="Proteomes" id="UP000023152"/>
    </source>
</evidence>
<feature type="compositionally biased region" description="Polar residues" evidence="1">
    <location>
        <begin position="891"/>
        <end position="900"/>
    </location>
</feature>
<accession>X6NSD7</accession>
<feature type="transmembrane region" description="Helical" evidence="2">
    <location>
        <begin position="418"/>
        <end position="439"/>
    </location>
</feature>
<dbReference type="PANTHER" id="PTHR20916">
    <property type="entry name" value="CYSTEINE AND GLYCINE-RICH PROTEIN 2 BINDING PROTEIN"/>
    <property type="match status" value="1"/>
</dbReference>
<comment type="caution">
    <text evidence="3">The sequence shown here is derived from an EMBL/GenBank/DDBJ whole genome shotgun (WGS) entry which is preliminary data.</text>
</comment>
<keyword evidence="4" id="KW-1185">Reference proteome</keyword>
<gene>
    <name evidence="3" type="ORF">RFI_08245</name>
</gene>
<dbReference type="Proteomes" id="UP000023152">
    <property type="component" value="Unassembled WGS sequence"/>
</dbReference>
<dbReference type="PANTHER" id="PTHR20916:SF20">
    <property type="entry name" value="CLU DOMAIN-CONTAINING PROTEIN"/>
    <property type="match status" value="1"/>
</dbReference>
<feature type="compositionally biased region" description="Basic and acidic residues" evidence="1">
    <location>
        <begin position="362"/>
        <end position="381"/>
    </location>
</feature>
<organism evidence="3 4">
    <name type="scientific">Reticulomyxa filosa</name>
    <dbReference type="NCBI Taxonomy" id="46433"/>
    <lineage>
        <taxon>Eukaryota</taxon>
        <taxon>Sar</taxon>
        <taxon>Rhizaria</taxon>
        <taxon>Retaria</taxon>
        <taxon>Foraminifera</taxon>
        <taxon>Monothalamids</taxon>
        <taxon>Reticulomyxidae</taxon>
        <taxon>Reticulomyxa</taxon>
    </lineage>
</organism>
<feature type="region of interest" description="Disordered" evidence="1">
    <location>
        <begin position="355"/>
        <end position="404"/>
    </location>
</feature>
<feature type="region of interest" description="Disordered" evidence="1">
    <location>
        <begin position="891"/>
        <end position="922"/>
    </location>
</feature>
<evidence type="ECO:0000256" key="2">
    <source>
        <dbReference type="SAM" id="Phobius"/>
    </source>
</evidence>
<evidence type="ECO:0000313" key="3">
    <source>
        <dbReference type="EMBL" id="ETO28881.1"/>
    </source>
</evidence>
<dbReference type="GO" id="GO:0004402">
    <property type="term" value="F:histone acetyltransferase activity"/>
    <property type="evidence" value="ECO:0007669"/>
    <property type="project" value="TreeGrafter"/>
</dbReference>
<feature type="transmembrane region" description="Helical" evidence="2">
    <location>
        <begin position="444"/>
        <end position="462"/>
    </location>
</feature>
<feature type="transmembrane region" description="Helical" evidence="2">
    <location>
        <begin position="1450"/>
        <end position="1476"/>
    </location>
</feature>
<sequence length="1479" mass="167291">MSYYEVVHYWNNPTVFQELFQLTPSEDEMHCYRELMNIVYDERDTRNTVQMGGMTHFFDAMSFLRKEDNAIAHDNRGWIFTIDNLLCILLYRDYHCFHKTNLLGELQLSLTVQLENGKTLKDLENRNALYIMKEAIIKGYKGIPSLTEEDHIPDINCNDIILRKKTALRKWYDLGFCNTPTLVHLTFGIRVDDTQLVYRYKPQLVFQHIAFALSRHILDRRSFLPMFQRHVRGKPVGCRLLDVKPSELEAFPYPDYVSSFVPRTRTQTTANPADFFRNMTTANNEFSPSSTSNVASYGFFSTVDIKREFSRAFQEEELLLDTEQYVSKIIERSMVFQLGQLVKRLQPRFLFELMQPEGEPEPEPKSKPEKEEVELKADKASGNEGDMTEDMKKHTVKPSSTKEPAKQGHMVCCYKCELTFAMLALAILLSGVVASSGYISWKVLLRYLFILLLLLLSLPLYATVKGVMNMGNAVLGNSTASIASQSLFASHRFLDFSTSILLPVNNLSSLEILYNNYFKPTIVEPTIDGVFGFIKHGNNNVPYAEGMMLEEGNLTACQGFIGNLTCRKYTPGMQLQQVGKAFQTDALDGVLNDTWAYRNEAAEADLQRLYWFNDKTLNGTTSSVWMMQLRYNADRDQMVAVIVRSSQISMKYKSLDLRFNAVVYWVSDDDNGDVFVSSMGDEGYQITEHVSNGSNIALSSAASTLGTGQGRKATAQSKLIVDTVKDLKKWRNDDNNNNNNNNNNNTIIIMWDMPMVICMKVLAMHRNANNAFNVVVALTCFACVFAAATGFISQAVPVIPRDERYRLHPFLTIADKEDDDDEDHQPHSKQAIAKAKVQKEYLLSEIREIHRDDDKNNEASKVNLFRKMTNEQSAQGQEMELAQLNQHPKTIETTTSSPITGNGHAPNSPKRDETNTTPGFKSKCQQTKTLIGKCASLGIGQKKTEIYDVQFNVNAADSARNLITGNDNINNNNNNNNIANNDAKDTLELTSIPPARSKRAQTLDDKADVGKLSLKQARKEIKNWKKEEEKKQMQSNIKRQLMRSIFNRESSQWQTKWGLMASRVQTILAILVLLCIGFSYLGCRTLSSHAIDDIKQNFISISARIGELGMEFEYFKGRLFLQNYKDTMQQLYHNSTQFESSLSSYWPSYEIVGVVTVENTLYANDDSSTLQITSAFASVNGTQLSLNTNTTDDCINWSVDNSYSNIKYVRDCAVVSAADELTSYLRSHNGTIAWSKPYACFDGQTVCYLGLYQTLHFDKDSSDSLIYLGVLISFQKVSAIGIDQIWQASRLPYLKHSHGAPSTMAQLNFSMFAITNARYNLRYDNASGSNSSSDSESDSEWYLIASTANNLITQTKSPYGQKMYSVTHADTTDDLTVSSVTDYLIQPSPDQIPTSYQLVVLKQIFGYPAIGVYSFKDPITIPENENWAKLDWIFVLSVSLQVFTGDFEQYAALAIICVGGALIVLCFVLFVFSYLLHYI</sequence>
<name>X6NSD7_RETFI</name>
<keyword evidence="2" id="KW-0812">Transmembrane</keyword>
<dbReference type="EMBL" id="ASPP01006412">
    <property type="protein sequence ID" value="ETO28881.1"/>
    <property type="molecule type" value="Genomic_DNA"/>
</dbReference>
<protein>
    <submittedName>
        <fullName evidence="3">Uncharacterized protein</fullName>
    </submittedName>
</protein>
<proteinExistence type="predicted"/>
<evidence type="ECO:0000256" key="1">
    <source>
        <dbReference type="SAM" id="MobiDB-lite"/>
    </source>
</evidence>
<keyword evidence="2" id="KW-1133">Transmembrane helix</keyword>